<sequence length="100" mass="11060">MAGGPPARARLACPREAVRGAGRGRIAGRRRAARRRARRRPRRRAVPRTAHGRRTARRRGEGLTVLLHSILHALRCARVQAEFLAAYPESGADDDHDPEG</sequence>
<gene>
    <name evidence="2" type="ORF">F6J85_00430</name>
</gene>
<feature type="compositionally biased region" description="Basic residues" evidence="1">
    <location>
        <begin position="26"/>
        <end position="57"/>
    </location>
</feature>
<organism evidence="2 3">
    <name type="scientific">Microbacterium lushaniae</name>
    <dbReference type="NCBI Taxonomy" id="2614639"/>
    <lineage>
        <taxon>Bacteria</taxon>
        <taxon>Bacillati</taxon>
        <taxon>Actinomycetota</taxon>
        <taxon>Actinomycetes</taxon>
        <taxon>Micrococcales</taxon>
        <taxon>Microbacteriaceae</taxon>
        <taxon>Microbacterium</taxon>
    </lineage>
</organism>
<dbReference type="EMBL" id="CP044232">
    <property type="protein sequence ID" value="QEW01709.1"/>
    <property type="molecule type" value="Genomic_DNA"/>
</dbReference>
<keyword evidence="3" id="KW-1185">Reference proteome</keyword>
<dbReference type="AlphaFoldDB" id="A0A5J6KZQ9"/>
<feature type="region of interest" description="Disordered" evidence="1">
    <location>
        <begin position="1"/>
        <end position="58"/>
    </location>
</feature>
<reference evidence="3" key="1">
    <citation type="submission" date="2019-09" db="EMBL/GenBank/DDBJ databases">
        <title>Mumia zhuanghuii sp. nov. isolated from the intestinal contents of plateau pika (Ochotona curzoniae) in the Qinghai-Tibet plateau of China.</title>
        <authorList>
            <person name="Tian Z."/>
        </authorList>
    </citation>
    <scope>NUCLEOTIDE SEQUENCE [LARGE SCALE GENOMIC DNA]</scope>
    <source>
        <strain evidence="3">L-031</strain>
    </source>
</reference>
<dbReference type="KEGG" id="mlz:F6J85_00430"/>
<dbReference type="Proteomes" id="UP000325516">
    <property type="component" value="Chromosome"/>
</dbReference>
<evidence type="ECO:0000256" key="1">
    <source>
        <dbReference type="SAM" id="MobiDB-lite"/>
    </source>
</evidence>
<proteinExistence type="predicted"/>
<name>A0A5J6KZQ9_9MICO</name>
<evidence type="ECO:0000313" key="2">
    <source>
        <dbReference type="EMBL" id="QEW01709.1"/>
    </source>
</evidence>
<accession>A0A5J6KZQ9</accession>
<evidence type="ECO:0000313" key="3">
    <source>
        <dbReference type="Proteomes" id="UP000325516"/>
    </source>
</evidence>
<protein>
    <submittedName>
        <fullName evidence="2">Uncharacterized protein</fullName>
    </submittedName>
</protein>